<accession>A0ABD2QHF9</accession>
<dbReference type="PANTHER" id="PTHR14950:SF37">
    <property type="entry name" value="ENDORIBONUCLEASE DICER"/>
    <property type="match status" value="1"/>
</dbReference>
<dbReference type="PROSITE" id="PS50142">
    <property type="entry name" value="RNASE_3_2"/>
    <property type="match status" value="2"/>
</dbReference>
<protein>
    <recommendedName>
        <fullName evidence="2">RNase III domain-containing protein</fullName>
    </recommendedName>
</protein>
<sequence length="734" mass="83374">MVMKVLKPVSSVSGIISNCDVMLAQLPQKEWIGRVVRPMHLNFTRDRGSYVITGICGITATSQVNKEMANGDQKMSYHEFFSTKYPMYEKCLLENDQVWLNYATLPLGQVTRLTSGRDSCANCSKGAQACKPICFEEHLSYSLVVHPLPAWLWILVSITPYVLHQMQRCILNLELSEALTSMLYDATPQEEFPPALPSKCVIMPDRLNSDSVLETDRQVYDEYVILDPNYGDWDQSEEFLLAGFNDKQLVPTATQLFCPMTTDSARDFSNLERMEWLGDSFLKFIATVVTFAECSPNSDEGCLTTRRMGYISNAYLHKKAQDLKLPHFFTGYEFKPSINYLPPGYTSINLDEDLNRGDPRFAQALKLKTVADSVESLIGTILCAVGASAALRFMNILEIVPWNQEQVSGQGTYETRMLVARNSSKFCNPIMWRQLIFDEKRIKNVDPDDNNLSICVRMMQNLEIQEAQKKKGKLQTDQIINPREAQNRVMTRKSQLSAEYRPLMELIGYNFKKIEYLHQAFTHATAADSGTFGNYQRFEFLGDGVLDRVIASRIFAENPRSNPGNLTDLKIALVENIHLSCLMCKFKLHTWINHNIEGLNEKINVFANHRQSVQHSSIPDPKTKELNVKILADVFEALIGAVFLDSDCNEDTISCFVNRFFDDSIKALQDNTPMNNRRLLFETMPTLKVTPLHYNEDGSTSFKVNTPRGQFITAGKDLQAVLDKLANELLKNKK</sequence>
<dbReference type="Proteomes" id="UP001626550">
    <property type="component" value="Unassembled WGS sequence"/>
</dbReference>
<dbReference type="PANTHER" id="PTHR14950">
    <property type="entry name" value="DICER-RELATED"/>
    <property type="match status" value="1"/>
</dbReference>
<feature type="domain" description="RNase III" evidence="2">
    <location>
        <begin position="500"/>
        <end position="647"/>
    </location>
</feature>
<dbReference type="Gene3D" id="1.10.1520.10">
    <property type="entry name" value="Ribonuclease III domain"/>
    <property type="match status" value="2"/>
</dbReference>
<dbReference type="EMBL" id="JBJKFK010000193">
    <property type="protein sequence ID" value="KAL3318890.1"/>
    <property type="molecule type" value="Genomic_DNA"/>
</dbReference>
<feature type="domain" description="RNase III" evidence="2">
    <location>
        <begin position="233"/>
        <end position="386"/>
    </location>
</feature>
<dbReference type="InterPro" id="IPR036389">
    <property type="entry name" value="RNase_III_sf"/>
</dbReference>
<evidence type="ECO:0000256" key="1">
    <source>
        <dbReference type="ARBA" id="ARBA00022801"/>
    </source>
</evidence>
<organism evidence="3 4">
    <name type="scientific">Cichlidogyrus casuarinus</name>
    <dbReference type="NCBI Taxonomy" id="1844966"/>
    <lineage>
        <taxon>Eukaryota</taxon>
        <taxon>Metazoa</taxon>
        <taxon>Spiralia</taxon>
        <taxon>Lophotrochozoa</taxon>
        <taxon>Platyhelminthes</taxon>
        <taxon>Monogenea</taxon>
        <taxon>Monopisthocotylea</taxon>
        <taxon>Dactylogyridea</taxon>
        <taxon>Ancyrocephalidae</taxon>
        <taxon>Cichlidogyrus</taxon>
    </lineage>
</organism>
<dbReference type="InterPro" id="IPR000999">
    <property type="entry name" value="RNase_III_dom"/>
</dbReference>
<evidence type="ECO:0000259" key="2">
    <source>
        <dbReference type="PROSITE" id="PS50142"/>
    </source>
</evidence>
<keyword evidence="1" id="KW-0378">Hydrolase</keyword>
<evidence type="ECO:0000313" key="4">
    <source>
        <dbReference type="Proteomes" id="UP001626550"/>
    </source>
</evidence>
<dbReference type="SUPFAM" id="SSF69065">
    <property type="entry name" value="RNase III domain-like"/>
    <property type="match status" value="2"/>
</dbReference>
<keyword evidence="4" id="KW-1185">Reference proteome</keyword>
<reference evidence="3 4" key="1">
    <citation type="submission" date="2024-11" db="EMBL/GenBank/DDBJ databases">
        <title>Adaptive evolution of stress response genes in parasites aligns with host niche diversity.</title>
        <authorList>
            <person name="Hahn C."/>
            <person name="Resl P."/>
        </authorList>
    </citation>
    <scope>NUCLEOTIDE SEQUENCE [LARGE SCALE GENOMIC DNA]</scope>
    <source>
        <strain evidence="3">EGGRZ-B1_66</strain>
        <tissue evidence="3">Body</tissue>
    </source>
</reference>
<dbReference type="AlphaFoldDB" id="A0ABD2QHF9"/>
<gene>
    <name evidence="3" type="ORF">Ciccas_002452</name>
</gene>
<dbReference type="CDD" id="cd00593">
    <property type="entry name" value="RIBOc"/>
    <property type="match status" value="2"/>
</dbReference>
<name>A0ABD2QHF9_9PLAT</name>
<dbReference type="SMART" id="SM00535">
    <property type="entry name" value="RIBOc"/>
    <property type="match status" value="2"/>
</dbReference>
<dbReference type="GO" id="GO:0016787">
    <property type="term" value="F:hydrolase activity"/>
    <property type="evidence" value="ECO:0007669"/>
    <property type="project" value="UniProtKB-KW"/>
</dbReference>
<dbReference type="Pfam" id="PF00636">
    <property type="entry name" value="Ribonuclease_3"/>
    <property type="match status" value="2"/>
</dbReference>
<evidence type="ECO:0000313" key="3">
    <source>
        <dbReference type="EMBL" id="KAL3318890.1"/>
    </source>
</evidence>
<proteinExistence type="predicted"/>
<dbReference type="PROSITE" id="PS00517">
    <property type="entry name" value="RNASE_3_1"/>
    <property type="match status" value="2"/>
</dbReference>
<comment type="caution">
    <text evidence="3">The sequence shown here is derived from an EMBL/GenBank/DDBJ whole genome shotgun (WGS) entry which is preliminary data.</text>
</comment>